<proteinExistence type="predicted"/>
<feature type="transmembrane region" description="Helical" evidence="6">
    <location>
        <begin position="98"/>
        <end position="116"/>
    </location>
</feature>
<dbReference type="InterPro" id="IPR045064">
    <property type="entry name" value="Reticulon-like"/>
</dbReference>
<feature type="transmembrane region" description="Helical" evidence="6">
    <location>
        <begin position="170"/>
        <end position="200"/>
    </location>
</feature>
<dbReference type="GO" id="GO:0005789">
    <property type="term" value="C:endoplasmic reticulum membrane"/>
    <property type="evidence" value="ECO:0007669"/>
    <property type="project" value="UniProtKB-SubCell"/>
</dbReference>
<comment type="caution">
    <text evidence="8">The sequence shown here is derived from an EMBL/GenBank/DDBJ whole genome shotgun (WGS) entry which is preliminary data.</text>
</comment>
<dbReference type="PANTHER" id="PTHR10994">
    <property type="entry name" value="RETICULON"/>
    <property type="match status" value="1"/>
</dbReference>
<feature type="transmembrane region" description="Helical" evidence="6">
    <location>
        <begin position="75"/>
        <end position="91"/>
    </location>
</feature>
<evidence type="ECO:0000256" key="1">
    <source>
        <dbReference type="ARBA" id="ARBA00004477"/>
    </source>
</evidence>
<dbReference type="InterPro" id="IPR003388">
    <property type="entry name" value="Reticulon"/>
</dbReference>
<evidence type="ECO:0000259" key="7">
    <source>
        <dbReference type="PROSITE" id="PS50845"/>
    </source>
</evidence>
<keyword evidence="4 6" id="KW-1133">Transmembrane helix</keyword>
<evidence type="ECO:0000256" key="2">
    <source>
        <dbReference type="ARBA" id="ARBA00022692"/>
    </source>
</evidence>
<dbReference type="OrthoDB" id="567788at2759"/>
<comment type="subcellular location">
    <subcellularLocation>
        <location evidence="1 6">Endoplasmic reticulum membrane</location>
        <topology evidence="1 6">Multi-pass membrane protein</topology>
    </subcellularLocation>
</comment>
<dbReference type="GO" id="GO:0009617">
    <property type="term" value="P:response to bacterium"/>
    <property type="evidence" value="ECO:0007669"/>
    <property type="project" value="InterPro"/>
</dbReference>
<dbReference type="EMBL" id="LFYR01001011">
    <property type="protein sequence ID" value="KMZ65828.1"/>
    <property type="molecule type" value="Genomic_DNA"/>
</dbReference>
<dbReference type="Proteomes" id="UP000036987">
    <property type="component" value="Unassembled WGS sequence"/>
</dbReference>
<keyword evidence="9" id="KW-1185">Reference proteome</keyword>
<evidence type="ECO:0000256" key="3">
    <source>
        <dbReference type="ARBA" id="ARBA00022824"/>
    </source>
</evidence>
<organism evidence="8 9">
    <name type="scientific">Zostera marina</name>
    <name type="common">Eelgrass</name>
    <dbReference type="NCBI Taxonomy" id="29655"/>
    <lineage>
        <taxon>Eukaryota</taxon>
        <taxon>Viridiplantae</taxon>
        <taxon>Streptophyta</taxon>
        <taxon>Embryophyta</taxon>
        <taxon>Tracheophyta</taxon>
        <taxon>Spermatophyta</taxon>
        <taxon>Magnoliopsida</taxon>
        <taxon>Liliopsida</taxon>
        <taxon>Zosteraceae</taxon>
        <taxon>Zostera</taxon>
    </lineage>
</organism>
<dbReference type="STRING" id="29655.A0A0K9P9S4"/>
<sequence>MPEHNPVEEIFEGIMETINDHIPKNKSVRFLEEDNRSPISAQMNKFNKLLGRQNTIHGVFGGGKSADVILWRNKKISSGIMVAATAIWVLFELLEYHFLTLACFSLVIGMVIQFVWTNASYLMNSPSSSVPRLVLPRDMFANIGACLDTEVNRFLCFLQDVTSGKDLKHFVFIVSALWVAAVIGSYCNFVTVIYIGFVAAHTLPVFYEKYEDEVDGFVDNLLKKLKTQYNKIDQGVLRKIPKGNLKPKKND</sequence>
<evidence type="ECO:0000256" key="4">
    <source>
        <dbReference type="ARBA" id="ARBA00022989"/>
    </source>
</evidence>
<dbReference type="Pfam" id="PF02453">
    <property type="entry name" value="Reticulon"/>
    <property type="match status" value="1"/>
</dbReference>
<name>A0A0K9P9S4_ZOSMR</name>
<dbReference type="AlphaFoldDB" id="A0A0K9P9S4"/>
<dbReference type="PANTHER" id="PTHR10994:SF62">
    <property type="entry name" value="RETICULON-LIKE PROTEIN B8"/>
    <property type="match status" value="1"/>
</dbReference>
<evidence type="ECO:0000313" key="8">
    <source>
        <dbReference type="EMBL" id="KMZ65828.1"/>
    </source>
</evidence>
<protein>
    <recommendedName>
        <fullName evidence="6">Reticulon-like protein</fullName>
    </recommendedName>
</protein>
<dbReference type="PROSITE" id="PS50845">
    <property type="entry name" value="RETICULON"/>
    <property type="match status" value="1"/>
</dbReference>
<accession>A0A0K9P9S4</accession>
<feature type="domain" description="Reticulon" evidence="7">
    <location>
        <begin position="65"/>
        <end position="251"/>
    </location>
</feature>
<evidence type="ECO:0000313" key="9">
    <source>
        <dbReference type="Proteomes" id="UP000036987"/>
    </source>
</evidence>
<evidence type="ECO:0000256" key="5">
    <source>
        <dbReference type="ARBA" id="ARBA00023136"/>
    </source>
</evidence>
<keyword evidence="3 6" id="KW-0256">Endoplasmic reticulum</keyword>
<keyword evidence="5 6" id="KW-0472">Membrane</keyword>
<evidence type="ECO:0000256" key="6">
    <source>
        <dbReference type="RuleBase" id="RU363132"/>
    </source>
</evidence>
<gene>
    <name evidence="8" type="ORF">ZOSMA_30G01080</name>
</gene>
<reference evidence="9" key="1">
    <citation type="journal article" date="2016" name="Nature">
        <title>The genome of the seagrass Zostera marina reveals angiosperm adaptation to the sea.</title>
        <authorList>
            <person name="Olsen J.L."/>
            <person name="Rouze P."/>
            <person name="Verhelst B."/>
            <person name="Lin Y.-C."/>
            <person name="Bayer T."/>
            <person name="Collen J."/>
            <person name="Dattolo E."/>
            <person name="De Paoli E."/>
            <person name="Dittami S."/>
            <person name="Maumus F."/>
            <person name="Michel G."/>
            <person name="Kersting A."/>
            <person name="Lauritano C."/>
            <person name="Lohaus R."/>
            <person name="Toepel M."/>
            <person name="Tonon T."/>
            <person name="Vanneste K."/>
            <person name="Amirebrahimi M."/>
            <person name="Brakel J."/>
            <person name="Bostroem C."/>
            <person name="Chovatia M."/>
            <person name="Grimwood J."/>
            <person name="Jenkins J.W."/>
            <person name="Jueterbock A."/>
            <person name="Mraz A."/>
            <person name="Stam W.T."/>
            <person name="Tice H."/>
            <person name="Bornberg-Bauer E."/>
            <person name="Green P.J."/>
            <person name="Pearson G.A."/>
            <person name="Procaccini G."/>
            <person name="Duarte C.M."/>
            <person name="Schmutz J."/>
            <person name="Reusch T.B.H."/>
            <person name="Van de Peer Y."/>
        </authorList>
    </citation>
    <scope>NUCLEOTIDE SEQUENCE [LARGE SCALE GENOMIC DNA]</scope>
    <source>
        <strain evidence="9">cv. Finnish</strain>
    </source>
</reference>
<keyword evidence="2 6" id="KW-0812">Transmembrane</keyword>
<dbReference type="OMA" id="PADCLLW"/>